<evidence type="ECO:0000313" key="3">
    <source>
        <dbReference type="Proteomes" id="UP000023067"/>
    </source>
</evidence>
<proteinExistence type="predicted"/>
<dbReference type="AlphaFoldDB" id="Z9JXJ1"/>
<dbReference type="PROSITE" id="PS51671">
    <property type="entry name" value="ACT"/>
    <property type="match status" value="1"/>
</dbReference>
<dbReference type="SUPFAM" id="SSF55021">
    <property type="entry name" value="ACT-like"/>
    <property type="match status" value="2"/>
</dbReference>
<comment type="caution">
    <text evidence="2">The sequence shown here is derived from an EMBL/GenBank/DDBJ whole genome shotgun (WGS) entry which is preliminary data.</text>
</comment>
<dbReference type="Proteomes" id="UP000023067">
    <property type="component" value="Unassembled WGS sequence"/>
</dbReference>
<dbReference type="HOGENOM" id="CLU_095322_2_1_11"/>
<dbReference type="Gene3D" id="3.30.70.260">
    <property type="match status" value="2"/>
</dbReference>
<sequence length="185" mass="19031">MTHLVLTAIGDDREGLVSALSRTVESHGGNWLDSQFSHLAGKFAGIVLIEIPASGVQELTAAAAALEGEVGLAVEVTQGRAQSPEAAEAPASAADAQAARAVAVRLVGLDRPGLVRQISTALAEQRVSIGSFRSWTSSAPQGGGVLFEAESVVSVPAGLEIEVVRAALEPIADELMVDLELDEQA</sequence>
<dbReference type="InterPro" id="IPR002912">
    <property type="entry name" value="ACT_dom"/>
</dbReference>
<dbReference type="eggNOG" id="COG2716">
    <property type="taxonomic scope" value="Bacteria"/>
</dbReference>
<dbReference type="OrthoDB" id="12860at2"/>
<dbReference type="RefSeq" id="WP_038369997.1">
    <property type="nucleotide sequence ID" value="NZ_BAAAOW010000001.1"/>
</dbReference>
<accession>Z9JXJ1</accession>
<name>Z9JXJ1_9MICO</name>
<dbReference type="PANTHER" id="PTHR34875:SF6">
    <property type="entry name" value="UPF0237 PROTEIN MJ1558"/>
    <property type="match status" value="1"/>
</dbReference>
<dbReference type="EMBL" id="JDYK01000001">
    <property type="protein sequence ID" value="EWS83075.1"/>
    <property type="molecule type" value="Genomic_DNA"/>
</dbReference>
<dbReference type="STRING" id="396014.BF93_00475"/>
<evidence type="ECO:0000313" key="2">
    <source>
        <dbReference type="EMBL" id="EWS83075.1"/>
    </source>
</evidence>
<feature type="domain" description="ACT" evidence="1">
    <location>
        <begin position="103"/>
        <end position="184"/>
    </location>
</feature>
<gene>
    <name evidence="2" type="ORF">BF93_00475</name>
</gene>
<evidence type="ECO:0000259" key="1">
    <source>
        <dbReference type="PROSITE" id="PS51671"/>
    </source>
</evidence>
<dbReference type="GO" id="GO:0006355">
    <property type="term" value="P:regulation of DNA-templated transcription"/>
    <property type="evidence" value="ECO:0007669"/>
    <property type="project" value="InterPro"/>
</dbReference>
<dbReference type="InterPro" id="IPR045865">
    <property type="entry name" value="ACT-like_dom_sf"/>
</dbReference>
<dbReference type="Pfam" id="PF13740">
    <property type="entry name" value="ACT_6"/>
    <property type="match status" value="1"/>
</dbReference>
<dbReference type="PANTHER" id="PTHR34875">
    <property type="entry name" value="UPF0237 PROTEIN MJ1558"/>
    <property type="match status" value="1"/>
</dbReference>
<dbReference type="InterPro" id="IPR016867">
    <property type="entry name" value="GcvR"/>
</dbReference>
<reference evidence="2 3" key="1">
    <citation type="submission" date="2014-02" db="EMBL/GenBank/DDBJ databases">
        <title>Genome sequence of Brachybacterium phenoliresistens strain W13A50.</title>
        <authorList>
            <person name="Wang X."/>
        </authorList>
    </citation>
    <scope>NUCLEOTIDE SEQUENCE [LARGE SCALE GENOMIC DNA]</scope>
    <source>
        <strain evidence="2 3">W13A50</strain>
    </source>
</reference>
<keyword evidence="3" id="KW-1185">Reference proteome</keyword>
<dbReference type="InterPro" id="IPR050990">
    <property type="entry name" value="UPF0237/GcvR_regulator"/>
</dbReference>
<protein>
    <submittedName>
        <fullName evidence="2">Amino acid-binding ACT protein</fullName>
    </submittedName>
</protein>
<dbReference type="PATRIC" id="fig|396014.3.peg.91"/>
<organism evidence="2 3">
    <name type="scientific">Brachybacterium phenoliresistens</name>
    <dbReference type="NCBI Taxonomy" id="396014"/>
    <lineage>
        <taxon>Bacteria</taxon>
        <taxon>Bacillati</taxon>
        <taxon>Actinomycetota</taxon>
        <taxon>Actinomycetes</taxon>
        <taxon>Micrococcales</taxon>
        <taxon>Dermabacteraceae</taxon>
        <taxon>Brachybacterium</taxon>
    </lineage>
</organism>
<dbReference type="PIRSF" id="PIRSF028103">
    <property type="entry name" value="GcvR"/>
    <property type="match status" value="1"/>
</dbReference>